<protein>
    <submittedName>
        <fullName evidence="2">Uncharacterized protein</fullName>
    </submittedName>
</protein>
<keyword evidence="1" id="KW-1133">Transmembrane helix</keyword>
<proteinExistence type="predicted"/>
<evidence type="ECO:0000313" key="3">
    <source>
        <dbReference type="Proteomes" id="UP000190092"/>
    </source>
</evidence>
<feature type="transmembrane region" description="Helical" evidence="1">
    <location>
        <begin position="66"/>
        <end position="90"/>
    </location>
</feature>
<keyword evidence="1" id="KW-0472">Membrane</keyword>
<evidence type="ECO:0000256" key="1">
    <source>
        <dbReference type="SAM" id="Phobius"/>
    </source>
</evidence>
<keyword evidence="3" id="KW-1185">Reference proteome</keyword>
<name>A0A1T4T3J8_9HYPH</name>
<dbReference type="Proteomes" id="UP000190092">
    <property type="component" value="Unassembled WGS sequence"/>
</dbReference>
<sequence length="120" mass="13520">MPLTVPQRRELERIGARAVTVRCLDASNRDRRDVVHGFPCGAIDRGEVEKWLFEKWRGLERRQKRLFMGAKAAIVAALVTIIALSIAPFVDVTAHRSRDCLNFPLLNLPDLPSRTVCAGR</sequence>
<dbReference type="EMBL" id="FUWJ01000012">
    <property type="protein sequence ID" value="SKA34869.1"/>
    <property type="molecule type" value="Genomic_DNA"/>
</dbReference>
<dbReference type="AlphaFoldDB" id="A0A1T4T3J8"/>
<gene>
    <name evidence="2" type="ORF">SAMN02745126_05565</name>
</gene>
<accession>A0A1T4T3J8</accession>
<reference evidence="3" key="1">
    <citation type="submission" date="2017-02" db="EMBL/GenBank/DDBJ databases">
        <authorList>
            <person name="Varghese N."/>
            <person name="Submissions S."/>
        </authorList>
    </citation>
    <scope>NUCLEOTIDE SEQUENCE [LARGE SCALE GENOMIC DNA]</scope>
    <source>
        <strain evidence="3">ATCC 27094</strain>
    </source>
</reference>
<evidence type="ECO:0000313" key="2">
    <source>
        <dbReference type="EMBL" id="SKA34869.1"/>
    </source>
</evidence>
<keyword evidence="1" id="KW-0812">Transmembrane</keyword>
<dbReference type="RefSeq" id="WP_085937299.1">
    <property type="nucleotide sequence ID" value="NZ_FUWJ01000012.1"/>
</dbReference>
<organism evidence="2 3">
    <name type="scientific">Enhydrobacter aerosaccus</name>
    <dbReference type="NCBI Taxonomy" id="225324"/>
    <lineage>
        <taxon>Bacteria</taxon>
        <taxon>Pseudomonadati</taxon>
        <taxon>Pseudomonadota</taxon>
        <taxon>Alphaproteobacteria</taxon>
        <taxon>Hyphomicrobiales</taxon>
        <taxon>Enhydrobacter</taxon>
    </lineage>
</organism>